<protein>
    <submittedName>
        <fullName evidence="2">Uncharacterized protein</fullName>
    </submittedName>
</protein>
<gene>
    <name evidence="2" type="ORF">ALC56_11991</name>
</gene>
<dbReference type="AlphaFoldDB" id="A0A195EZT2"/>
<feature type="region of interest" description="Disordered" evidence="1">
    <location>
        <begin position="179"/>
        <end position="200"/>
    </location>
</feature>
<proteinExistence type="predicted"/>
<evidence type="ECO:0000256" key="1">
    <source>
        <dbReference type="SAM" id="MobiDB-lite"/>
    </source>
</evidence>
<feature type="region of interest" description="Disordered" evidence="1">
    <location>
        <begin position="1"/>
        <end position="24"/>
    </location>
</feature>
<feature type="region of interest" description="Disordered" evidence="1">
    <location>
        <begin position="43"/>
        <end position="133"/>
    </location>
</feature>
<accession>A0A195EZT2</accession>
<keyword evidence="3" id="KW-1185">Reference proteome</keyword>
<sequence length="200" mass="21940">MRERVHRRGASRRAPPLPPSFFPTPSSAIARPVHAPCVGFPWLPPPSAGRENRRRDAPTTSTNGRASHTLPLRRSPVRNCNVKSSSSSRTKRRRDGDKQSTLFTIDNAKVSGEGGGGAGEKARVSSPDTPTVGFSKRTALNGHERVFRSSVPAHAYIYIYTHVTAIYIYMCNYPRLTREKQHSSSGVTQSVIGDDVTTNN</sequence>
<feature type="compositionally biased region" description="Basic residues" evidence="1">
    <location>
        <begin position="1"/>
        <end position="11"/>
    </location>
</feature>
<feature type="compositionally biased region" description="Polar residues" evidence="1">
    <location>
        <begin position="183"/>
        <end position="200"/>
    </location>
</feature>
<dbReference type="Proteomes" id="UP000078541">
    <property type="component" value="Unassembled WGS sequence"/>
</dbReference>
<reference evidence="2 3" key="1">
    <citation type="submission" date="2016-03" db="EMBL/GenBank/DDBJ databases">
        <title>Trachymyrmex septentrionalis WGS genome.</title>
        <authorList>
            <person name="Nygaard S."/>
            <person name="Hu H."/>
            <person name="Boomsma J."/>
            <person name="Zhang G."/>
        </authorList>
    </citation>
    <scope>NUCLEOTIDE SEQUENCE [LARGE SCALE GENOMIC DNA]</scope>
    <source>
        <strain evidence="2">Tsep2-gDNA-1</strain>
        <tissue evidence="2">Whole body</tissue>
    </source>
</reference>
<evidence type="ECO:0000313" key="2">
    <source>
        <dbReference type="EMBL" id="KYN33733.1"/>
    </source>
</evidence>
<name>A0A195EZT2_9HYME</name>
<organism evidence="2 3">
    <name type="scientific">Trachymyrmex septentrionalis</name>
    <dbReference type="NCBI Taxonomy" id="34720"/>
    <lineage>
        <taxon>Eukaryota</taxon>
        <taxon>Metazoa</taxon>
        <taxon>Ecdysozoa</taxon>
        <taxon>Arthropoda</taxon>
        <taxon>Hexapoda</taxon>
        <taxon>Insecta</taxon>
        <taxon>Pterygota</taxon>
        <taxon>Neoptera</taxon>
        <taxon>Endopterygota</taxon>
        <taxon>Hymenoptera</taxon>
        <taxon>Apocrita</taxon>
        <taxon>Aculeata</taxon>
        <taxon>Formicoidea</taxon>
        <taxon>Formicidae</taxon>
        <taxon>Myrmicinae</taxon>
        <taxon>Trachymyrmex</taxon>
    </lineage>
</organism>
<dbReference type="EMBL" id="KQ981897">
    <property type="protein sequence ID" value="KYN33733.1"/>
    <property type="molecule type" value="Genomic_DNA"/>
</dbReference>
<evidence type="ECO:0000313" key="3">
    <source>
        <dbReference type="Proteomes" id="UP000078541"/>
    </source>
</evidence>